<evidence type="ECO:0000313" key="3">
    <source>
        <dbReference type="Proteomes" id="UP000249739"/>
    </source>
</evidence>
<dbReference type="Pfam" id="PF01722">
    <property type="entry name" value="BolA"/>
    <property type="match status" value="1"/>
</dbReference>
<dbReference type="PIRSF" id="PIRSF003113">
    <property type="entry name" value="BolA"/>
    <property type="match status" value="1"/>
</dbReference>
<evidence type="ECO:0000313" key="2">
    <source>
        <dbReference type="EMBL" id="PZP54488.1"/>
    </source>
</evidence>
<reference evidence="2 3" key="1">
    <citation type="submission" date="2017-08" db="EMBL/GenBank/DDBJ databases">
        <title>Infants hospitalized years apart are colonized by the same room-sourced microbial strains.</title>
        <authorList>
            <person name="Brooks B."/>
            <person name="Olm M.R."/>
            <person name="Firek B.A."/>
            <person name="Baker R."/>
            <person name="Thomas B.C."/>
            <person name="Morowitz M.J."/>
            <person name="Banfield J.F."/>
        </authorList>
    </citation>
    <scope>NUCLEOTIDE SEQUENCE [LARGE SCALE GENOMIC DNA]</scope>
    <source>
        <strain evidence="2">S2_006_000_R2_64</strain>
    </source>
</reference>
<dbReference type="InterPro" id="IPR036065">
    <property type="entry name" value="BolA-like_sf"/>
</dbReference>
<dbReference type="SUPFAM" id="SSF82657">
    <property type="entry name" value="BolA-like"/>
    <property type="match status" value="1"/>
</dbReference>
<organism evidence="2 3">
    <name type="scientific">Micavibrio aeruginosavorus</name>
    <dbReference type="NCBI Taxonomy" id="349221"/>
    <lineage>
        <taxon>Bacteria</taxon>
        <taxon>Pseudomonadati</taxon>
        <taxon>Bdellovibrionota</taxon>
        <taxon>Bdellovibrionia</taxon>
        <taxon>Bdellovibrionales</taxon>
        <taxon>Pseudobdellovibrionaceae</taxon>
        <taxon>Micavibrio</taxon>
    </lineage>
</organism>
<dbReference type="AlphaFoldDB" id="A0A2W5FGR4"/>
<accession>A0A2W5FGR4</accession>
<sequence>MTQEFQTIRQQMLNKLTESFAPQVIEVIDDSHRHIGHAGHNGEGQSHFRVNIVSPLFAGKSRIEKHRMVYDALKGFIPPVHALQIKASAPSNM</sequence>
<dbReference type="Gene3D" id="3.30.300.90">
    <property type="entry name" value="BolA-like"/>
    <property type="match status" value="1"/>
</dbReference>
<evidence type="ECO:0000256" key="1">
    <source>
        <dbReference type="RuleBase" id="RU003860"/>
    </source>
</evidence>
<gene>
    <name evidence="2" type="ORF">DI586_09760</name>
</gene>
<dbReference type="PANTHER" id="PTHR46230:SF7">
    <property type="entry name" value="BOLA-LIKE PROTEIN 1"/>
    <property type="match status" value="1"/>
</dbReference>
<dbReference type="Proteomes" id="UP000249739">
    <property type="component" value="Unassembled WGS sequence"/>
</dbReference>
<protein>
    <submittedName>
        <fullName evidence="2">BolA family transcriptional regulator</fullName>
    </submittedName>
</protein>
<comment type="similarity">
    <text evidence="1">Belongs to the BolA/IbaG family.</text>
</comment>
<proteinExistence type="inferred from homology"/>
<dbReference type="GO" id="GO:0016226">
    <property type="term" value="P:iron-sulfur cluster assembly"/>
    <property type="evidence" value="ECO:0007669"/>
    <property type="project" value="TreeGrafter"/>
</dbReference>
<dbReference type="InterPro" id="IPR002634">
    <property type="entry name" value="BolA"/>
</dbReference>
<dbReference type="PANTHER" id="PTHR46230">
    <property type="match status" value="1"/>
</dbReference>
<dbReference type="EMBL" id="QFOT01000134">
    <property type="protein sequence ID" value="PZP54488.1"/>
    <property type="molecule type" value="Genomic_DNA"/>
</dbReference>
<name>A0A2W5FGR4_9BACT</name>
<comment type="caution">
    <text evidence="2">The sequence shown here is derived from an EMBL/GenBank/DDBJ whole genome shotgun (WGS) entry which is preliminary data.</text>
</comment>